<comment type="caution">
    <text evidence="2">The sequence shown here is derived from an EMBL/GenBank/DDBJ whole genome shotgun (WGS) entry which is preliminary data.</text>
</comment>
<evidence type="ECO:0000313" key="2">
    <source>
        <dbReference type="EMBL" id="MDV0447571.1"/>
    </source>
</evidence>
<evidence type="ECO:0000313" key="3">
    <source>
        <dbReference type="Proteomes" id="UP001271789"/>
    </source>
</evidence>
<feature type="domain" description="Amidohydrolase-related" evidence="1">
    <location>
        <begin position="100"/>
        <end position="416"/>
    </location>
</feature>
<dbReference type="InterPro" id="IPR011059">
    <property type="entry name" value="Metal-dep_hydrolase_composite"/>
</dbReference>
<dbReference type="Proteomes" id="UP001271789">
    <property type="component" value="Unassembled WGS sequence"/>
</dbReference>
<keyword evidence="2" id="KW-0378">Hydrolase</keyword>
<accession>A0AAE4MKE6</accession>
<dbReference type="AlphaFoldDB" id="A0AAE4MKE6"/>
<reference evidence="2" key="1">
    <citation type="submission" date="2023-06" db="EMBL/GenBank/DDBJ databases">
        <title>Genome sequence of Methanosarcinaceae archaeon Ag5.</title>
        <authorList>
            <person name="Protasov E."/>
            <person name="Platt K."/>
            <person name="Poehlein A."/>
            <person name="Daniel R."/>
            <person name="Brune A."/>
        </authorList>
    </citation>
    <scope>NUCLEOTIDE SEQUENCE</scope>
    <source>
        <strain evidence="2">Ag5</strain>
    </source>
</reference>
<dbReference type="GO" id="GO:0090614">
    <property type="term" value="F:5'-methylthioadenosine deaminase activity"/>
    <property type="evidence" value="ECO:0007669"/>
    <property type="project" value="UniProtKB-EC"/>
</dbReference>
<dbReference type="InterPro" id="IPR006680">
    <property type="entry name" value="Amidohydro-rel"/>
</dbReference>
<gene>
    <name evidence="2" type="primary">dadD</name>
    <name evidence="2" type="ORF">MsAg5_14760</name>
</gene>
<name>A0AAE4MKE6_9EURY</name>
<dbReference type="PANTHER" id="PTHR43794">
    <property type="entry name" value="AMINOHYDROLASE SSNA-RELATED"/>
    <property type="match status" value="1"/>
</dbReference>
<dbReference type="Gene3D" id="3.20.20.140">
    <property type="entry name" value="Metal-dependent hydrolases"/>
    <property type="match status" value="1"/>
</dbReference>
<sequence length="428" mass="46951">MSGFDEADFNRVHRLIEKNKADSGSASFVPHDSDLFLSDSFSPDASPNDLFLQKDFPYDRVVSGTIFWGENPDIISGNIYIENGLIVDIEERPVLSENWIAPRFVNTHTHIGDSLLKDPPLGNERGFCIEKDLDALVKPPNGLKHQFLSQIGFEESIDAMESAVWELFLNGAGVFADFREGGLEGTVALLKAVSNTGKDIFPIVYGRPGHVDSGSREHPNMDFLEEVRDILEVADGIGLSGANDLNEYVLTKITSKTRLKRKRLAIHAGEKDRSDIERALALSPDLLIHMTHANDSDLKKTADKKIPVSVCVRSNLTTGVGLPPVVEMLEHGISVSIGTDNMMLNSPDMFEEMHFISRLYGLSDNQVFKMATSNGAQALGCGFTGSIDVGKKADLIVLNAKSLNLKNIRDPLAGFVRRACKDDILGLV</sequence>
<dbReference type="EC" id="3.5.4.31" evidence="2"/>
<dbReference type="Pfam" id="PF01979">
    <property type="entry name" value="Amidohydro_1"/>
    <property type="match status" value="1"/>
</dbReference>
<organism evidence="2 3">
    <name type="scientific">Methanolapillus africanus</name>
    <dbReference type="NCBI Taxonomy" id="3028297"/>
    <lineage>
        <taxon>Archaea</taxon>
        <taxon>Methanobacteriati</taxon>
        <taxon>Methanobacteriota</taxon>
        <taxon>Stenosarchaea group</taxon>
        <taxon>Methanomicrobia</taxon>
        <taxon>Methanosarcinales</taxon>
        <taxon>Methanosarcinaceae</taxon>
        <taxon>Methanolapillus</taxon>
    </lineage>
</organism>
<evidence type="ECO:0000259" key="1">
    <source>
        <dbReference type="Pfam" id="PF01979"/>
    </source>
</evidence>
<dbReference type="NCBIfam" id="NF005552">
    <property type="entry name" value="PRK07213.1"/>
    <property type="match status" value="1"/>
</dbReference>
<dbReference type="SUPFAM" id="SSF51556">
    <property type="entry name" value="Metallo-dependent hydrolases"/>
    <property type="match status" value="1"/>
</dbReference>
<protein>
    <submittedName>
        <fullName evidence="2">5'-deoxyadenosine deaminase</fullName>
        <ecNumber evidence="2">3.5.4.31</ecNumber>
    </submittedName>
</protein>
<dbReference type="InterPro" id="IPR032466">
    <property type="entry name" value="Metal_Hydrolase"/>
</dbReference>
<dbReference type="InterPro" id="IPR050287">
    <property type="entry name" value="MTA/SAH_deaminase"/>
</dbReference>
<dbReference type="SUPFAM" id="SSF51338">
    <property type="entry name" value="Composite domain of metallo-dependent hydrolases"/>
    <property type="match status" value="1"/>
</dbReference>
<proteinExistence type="predicted"/>
<dbReference type="RefSeq" id="WP_338100013.1">
    <property type="nucleotide sequence ID" value="NZ_JAWDKD010000021.1"/>
</dbReference>
<dbReference type="PANTHER" id="PTHR43794:SF5">
    <property type="entry name" value="CHLOROHYDROLASE FAMILY PROTEIN"/>
    <property type="match status" value="1"/>
</dbReference>
<dbReference type="EMBL" id="JAWDKD010000021">
    <property type="protein sequence ID" value="MDV0447571.1"/>
    <property type="molecule type" value="Genomic_DNA"/>
</dbReference>
<keyword evidence="3" id="KW-1185">Reference proteome</keyword>